<dbReference type="PANTHER" id="PTHR36427:SF3">
    <property type="entry name" value="LARGE RIBOSOMAL SUBUNIT PROTEIN UL1M"/>
    <property type="match status" value="1"/>
</dbReference>
<dbReference type="InterPro" id="IPR016095">
    <property type="entry name" value="Ribosomal_uL1_3-a/b-sand"/>
</dbReference>
<dbReference type="GO" id="GO:0006412">
    <property type="term" value="P:translation"/>
    <property type="evidence" value="ECO:0007669"/>
    <property type="project" value="UniProtKB-UniRule"/>
</dbReference>
<evidence type="ECO:0000256" key="7">
    <source>
        <dbReference type="ARBA" id="ARBA00022980"/>
    </source>
</evidence>
<dbReference type="InterPro" id="IPR028364">
    <property type="entry name" value="Ribosomal_uL1/biogenesis"/>
</dbReference>
<dbReference type="Pfam" id="PF00687">
    <property type="entry name" value="Ribosomal_L1"/>
    <property type="match status" value="1"/>
</dbReference>
<dbReference type="EMBL" id="RCZM01000007">
    <property type="protein sequence ID" value="TPG13328.1"/>
    <property type="molecule type" value="Genomic_DNA"/>
</dbReference>
<dbReference type="GO" id="GO:0003735">
    <property type="term" value="F:structural constituent of ribosome"/>
    <property type="evidence" value="ECO:0007669"/>
    <property type="project" value="InterPro"/>
</dbReference>
<keyword evidence="7 10" id="KW-0689">Ribosomal protein</keyword>
<dbReference type="PANTHER" id="PTHR36427">
    <property type="entry name" value="54S RIBOSOMAL PROTEIN L1, MITOCHONDRIAL"/>
    <property type="match status" value="1"/>
</dbReference>
<evidence type="ECO:0000256" key="3">
    <source>
        <dbReference type="ARBA" id="ARBA00022555"/>
    </source>
</evidence>
<dbReference type="GO" id="GO:0019843">
    <property type="term" value="F:rRNA binding"/>
    <property type="evidence" value="ECO:0007669"/>
    <property type="project" value="UniProtKB-UniRule"/>
</dbReference>
<dbReference type="Proteomes" id="UP000317722">
    <property type="component" value="Unassembled WGS sequence"/>
</dbReference>
<keyword evidence="13" id="KW-1185">Reference proteome</keyword>
<dbReference type="PROSITE" id="PS01199">
    <property type="entry name" value="RIBOSOMAL_L1"/>
    <property type="match status" value="1"/>
</dbReference>
<evidence type="ECO:0000256" key="5">
    <source>
        <dbReference type="ARBA" id="ARBA00022845"/>
    </source>
</evidence>
<dbReference type="CDD" id="cd00403">
    <property type="entry name" value="Ribosomal_L1"/>
    <property type="match status" value="1"/>
</dbReference>
<dbReference type="HAMAP" id="MF_01318_B">
    <property type="entry name" value="Ribosomal_uL1_B"/>
    <property type="match status" value="1"/>
</dbReference>
<dbReference type="InterPro" id="IPR023673">
    <property type="entry name" value="Ribosomal_uL1_CS"/>
</dbReference>
<dbReference type="SUPFAM" id="SSF56808">
    <property type="entry name" value="Ribosomal protein L1"/>
    <property type="match status" value="1"/>
</dbReference>
<evidence type="ECO:0000256" key="2">
    <source>
        <dbReference type="ARBA" id="ARBA00022491"/>
    </source>
</evidence>
<accession>A0A502CK79</accession>
<dbReference type="FunFam" id="3.40.50.790:FF:000001">
    <property type="entry name" value="50S ribosomal protein L1"/>
    <property type="match status" value="1"/>
</dbReference>
<evidence type="ECO:0000256" key="11">
    <source>
        <dbReference type="RuleBase" id="RU000659"/>
    </source>
</evidence>
<dbReference type="InterPro" id="IPR005878">
    <property type="entry name" value="Ribosom_uL1_bac-type"/>
</dbReference>
<evidence type="ECO:0000313" key="13">
    <source>
        <dbReference type="Proteomes" id="UP000317722"/>
    </source>
</evidence>
<evidence type="ECO:0000313" key="12">
    <source>
        <dbReference type="EMBL" id="TPG13328.1"/>
    </source>
</evidence>
<comment type="similarity">
    <text evidence="1 10 11">Belongs to the universal ribosomal protein uL1 family.</text>
</comment>
<protein>
    <recommendedName>
        <fullName evidence="9 10">Large ribosomal subunit protein uL1</fullName>
    </recommendedName>
</protein>
<evidence type="ECO:0000256" key="1">
    <source>
        <dbReference type="ARBA" id="ARBA00010531"/>
    </source>
</evidence>
<dbReference type="OrthoDB" id="9803740at2"/>
<gene>
    <name evidence="10" type="primary">rplA</name>
    <name evidence="12" type="ORF">EAH86_18505</name>
</gene>
<dbReference type="GO" id="GO:0006417">
    <property type="term" value="P:regulation of translation"/>
    <property type="evidence" value="ECO:0007669"/>
    <property type="project" value="UniProtKB-KW"/>
</dbReference>
<dbReference type="Gene3D" id="3.40.50.790">
    <property type="match status" value="1"/>
</dbReference>
<keyword evidence="3 10" id="KW-0820">tRNA-binding</keyword>
<evidence type="ECO:0000256" key="9">
    <source>
        <dbReference type="ARBA" id="ARBA00035241"/>
    </source>
</evidence>
<dbReference type="PIRSF" id="PIRSF002155">
    <property type="entry name" value="Ribosomal_L1"/>
    <property type="match status" value="1"/>
</dbReference>
<evidence type="ECO:0000256" key="6">
    <source>
        <dbReference type="ARBA" id="ARBA00022884"/>
    </source>
</evidence>
<keyword evidence="2 10" id="KW-0678">Repressor</keyword>
<name>A0A502CK79_9MICO</name>
<evidence type="ECO:0000256" key="4">
    <source>
        <dbReference type="ARBA" id="ARBA00022730"/>
    </source>
</evidence>
<keyword evidence="6 10" id="KW-0694">RNA-binding</keyword>
<sequence>MKRSKAYREAADKIDVAKSYAPLEAVRLAKASAKAKYDETVEVAMRLGVDPRKADQMVRGTVNLPHGTGKTARVLVFANGDKAEAAREAGADFVGSDELLEKVAGGWLDFDSVVATPDMMGKVGRLGKVLGPRGLMPNPKTGTVTMDTAKAVTDIKGGKIEFRVDKHANLHFIIGKASFPETSLVENYATALDEILRLKPSSSKGRYIEKATLSTSMGPGIPLDHTRTRNLLAEDEGNA</sequence>
<comment type="function">
    <text evidence="10">Protein L1 is also a translational repressor protein, it controls the translation of the L11 operon by binding to its mRNA.</text>
</comment>
<comment type="subunit">
    <text evidence="10">Part of the 50S ribosomal subunit.</text>
</comment>
<reference evidence="12 13" key="1">
    <citation type="journal article" date="2019" name="Environ. Microbiol.">
        <title>Species interactions and distinct microbial communities in high Arctic permafrost affected cryosols are associated with the CH4 and CO2 gas fluxes.</title>
        <authorList>
            <person name="Altshuler I."/>
            <person name="Hamel J."/>
            <person name="Turney S."/>
            <person name="Magnuson E."/>
            <person name="Levesque R."/>
            <person name="Greer C."/>
            <person name="Whyte L.G."/>
        </authorList>
    </citation>
    <scope>NUCLEOTIDE SEQUENCE [LARGE SCALE GENOMIC DNA]</scope>
    <source>
        <strain evidence="12 13">S9.3A</strain>
    </source>
</reference>
<dbReference type="InterPro" id="IPR002143">
    <property type="entry name" value="Ribosomal_uL1"/>
</dbReference>
<keyword evidence="8 10" id="KW-0687">Ribonucleoprotein</keyword>
<proteinExistence type="inferred from homology"/>
<dbReference type="NCBIfam" id="TIGR01169">
    <property type="entry name" value="rplA_bact"/>
    <property type="match status" value="1"/>
</dbReference>
<evidence type="ECO:0000256" key="8">
    <source>
        <dbReference type="ARBA" id="ARBA00023274"/>
    </source>
</evidence>
<keyword evidence="4 10" id="KW-0699">rRNA-binding</keyword>
<dbReference type="InterPro" id="IPR023674">
    <property type="entry name" value="Ribosomal_uL1-like"/>
</dbReference>
<dbReference type="GO" id="GO:0000049">
    <property type="term" value="F:tRNA binding"/>
    <property type="evidence" value="ECO:0007669"/>
    <property type="project" value="UniProtKB-KW"/>
</dbReference>
<comment type="caution">
    <text evidence="12">The sequence shown here is derived from an EMBL/GenBank/DDBJ whole genome shotgun (WGS) entry which is preliminary data.</text>
</comment>
<dbReference type="Gene3D" id="3.30.190.20">
    <property type="match status" value="1"/>
</dbReference>
<comment type="function">
    <text evidence="10">Binds directly to 23S rRNA. The L1 stalk is quite mobile in the ribosome, and is involved in E site tRNA release.</text>
</comment>
<dbReference type="GO" id="GO:0015934">
    <property type="term" value="C:large ribosomal subunit"/>
    <property type="evidence" value="ECO:0007669"/>
    <property type="project" value="InterPro"/>
</dbReference>
<organism evidence="12 13">
    <name type="scientific">Pedococcus bigeumensis</name>
    <dbReference type="NCBI Taxonomy" id="433644"/>
    <lineage>
        <taxon>Bacteria</taxon>
        <taxon>Bacillati</taxon>
        <taxon>Actinomycetota</taxon>
        <taxon>Actinomycetes</taxon>
        <taxon>Micrococcales</taxon>
        <taxon>Intrasporangiaceae</taxon>
        <taxon>Pedococcus</taxon>
    </lineage>
</organism>
<evidence type="ECO:0000256" key="10">
    <source>
        <dbReference type="HAMAP-Rule" id="MF_01318"/>
    </source>
</evidence>
<keyword evidence="5 10" id="KW-0810">Translation regulation</keyword>
<dbReference type="RefSeq" id="WP_140743488.1">
    <property type="nucleotide sequence ID" value="NZ_RCZM01000007.1"/>
</dbReference>
<dbReference type="AlphaFoldDB" id="A0A502CK79"/>